<dbReference type="Pfam" id="PF00034">
    <property type="entry name" value="Cytochrom_C"/>
    <property type="match status" value="1"/>
</dbReference>
<keyword evidence="1 4" id="KW-0349">Heme</keyword>
<dbReference type="GO" id="GO:0016788">
    <property type="term" value="F:hydrolase activity, acting on ester bonds"/>
    <property type="evidence" value="ECO:0007669"/>
    <property type="project" value="UniProtKB-ARBA"/>
</dbReference>
<dbReference type="InterPro" id="IPR036514">
    <property type="entry name" value="SGNH_hydro_sf"/>
</dbReference>
<evidence type="ECO:0000256" key="2">
    <source>
        <dbReference type="ARBA" id="ARBA00022723"/>
    </source>
</evidence>
<dbReference type="OrthoDB" id="9808161at2"/>
<keyword evidence="2 4" id="KW-0479">Metal-binding</keyword>
<dbReference type="Pfam" id="PF13646">
    <property type="entry name" value="HEAT_2"/>
    <property type="match status" value="1"/>
</dbReference>
<feature type="domain" description="Cytochrome c" evidence="5">
    <location>
        <begin position="913"/>
        <end position="1008"/>
    </location>
</feature>
<dbReference type="CDD" id="cd01834">
    <property type="entry name" value="SGNH_hydrolase_like_2"/>
    <property type="match status" value="1"/>
</dbReference>
<dbReference type="PANTHER" id="PTHR33546:SF1">
    <property type="entry name" value="LARGE, MULTIFUNCTIONAL SECRETED PROTEIN"/>
    <property type="match status" value="1"/>
</dbReference>
<reference evidence="6 7" key="1">
    <citation type="submission" date="2015-09" db="EMBL/GenBank/DDBJ databases">
        <title>Identification and resolution of microdiversity through metagenomic sequencing of parallel consortia.</title>
        <authorList>
            <person name="Nelson W.C."/>
            <person name="Romine M.F."/>
            <person name="Lindemann S.R."/>
        </authorList>
    </citation>
    <scope>NUCLEOTIDE SEQUENCE [LARGE SCALE GENOMIC DNA]</scope>
    <source>
        <strain evidence="6">HL-49</strain>
    </source>
</reference>
<organism evidence="6 7">
    <name type="scientific">Algoriphagus marincola HL-49</name>
    <dbReference type="NCBI Taxonomy" id="1305737"/>
    <lineage>
        <taxon>Bacteria</taxon>
        <taxon>Pseudomonadati</taxon>
        <taxon>Bacteroidota</taxon>
        <taxon>Cytophagia</taxon>
        <taxon>Cytophagales</taxon>
        <taxon>Cyclobacteriaceae</taxon>
        <taxon>Algoriphagus</taxon>
    </lineage>
</organism>
<dbReference type="PANTHER" id="PTHR33546">
    <property type="entry name" value="LARGE, MULTIFUNCTIONAL SECRETED PROTEIN-RELATED"/>
    <property type="match status" value="1"/>
</dbReference>
<dbReference type="eggNOG" id="COG2755">
    <property type="taxonomic scope" value="Bacteria"/>
</dbReference>
<name>A0A0P8ACU5_9BACT</name>
<dbReference type="InterPro" id="IPR013428">
    <property type="entry name" value="Membrane-bound_put_N"/>
</dbReference>
<dbReference type="eggNOG" id="COG1413">
    <property type="taxonomic scope" value="Bacteria"/>
</dbReference>
<dbReference type="SUPFAM" id="SSF46626">
    <property type="entry name" value="Cytochrome c"/>
    <property type="match status" value="1"/>
</dbReference>
<evidence type="ECO:0000313" key="6">
    <source>
        <dbReference type="EMBL" id="KPQ13157.1"/>
    </source>
</evidence>
<dbReference type="InterPro" id="IPR009056">
    <property type="entry name" value="Cyt_c-like_dom"/>
</dbReference>
<dbReference type="InterPro" id="IPR011042">
    <property type="entry name" value="6-blade_b-propeller_TolB-like"/>
</dbReference>
<dbReference type="InterPro" id="IPR011989">
    <property type="entry name" value="ARM-like"/>
</dbReference>
<dbReference type="GO" id="GO:0046872">
    <property type="term" value="F:metal ion binding"/>
    <property type="evidence" value="ECO:0007669"/>
    <property type="project" value="UniProtKB-KW"/>
</dbReference>
<evidence type="ECO:0000313" key="7">
    <source>
        <dbReference type="Proteomes" id="UP000050421"/>
    </source>
</evidence>
<dbReference type="STRING" id="1305737.GCA_000526355_03764"/>
<keyword evidence="6" id="KW-0449">Lipoprotein</keyword>
<dbReference type="EMBL" id="LJXT01000101">
    <property type="protein sequence ID" value="KPQ13157.1"/>
    <property type="molecule type" value="Genomic_DNA"/>
</dbReference>
<dbReference type="Gene3D" id="3.40.50.1110">
    <property type="entry name" value="SGNH hydrolase"/>
    <property type="match status" value="1"/>
</dbReference>
<dbReference type="PATRIC" id="fig|1305737.6.peg.3478"/>
<dbReference type="Pfam" id="PF23500">
    <property type="entry name" value="DUF7133"/>
    <property type="match status" value="1"/>
</dbReference>
<dbReference type="Gene3D" id="2.120.10.30">
    <property type="entry name" value="TolB, C-terminal domain"/>
    <property type="match status" value="1"/>
</dbReference>
<evidence type="ECO:0000256" key="3">
    <source>
        <dbReference type="ARBA" id="ARBA00023004"/>
    </source>
</evidence>
<sequence>MNQIRLLIFLGLVSIFSACQEQKHLELRKDTRIALIGGNLASRMMEYGWFETTMHARYPDSTLFIRNMADPGDTPGFRPRSATNDPWAFPGAEEFQDEYATNSNSQGFFEKPDQWLTRLEADIVIGFFGFSESFQGLEKLPIFKDELEAWVLHSKSQKYNGTDSPQLALVSPIAMEDISDWKDVPNGSDQNKFLEAYTQAMEEVAEKHDLVFVDAFSASKNWYADASSPLTLDGSQLTEEGYQRFAEFLADQLFGQTDQKSPERLASIHEAVQEKNWMWHNDYKIPNGVHVFGRRYDPFGPDNYPYELEKIRQLTANRDSAIWASTKGENYDLAAADVKTRDLPEVETNYNPKANGSLEYKYGEAALAELKVPEGYKIELFASEEDFPDLANPVQLSFDNKGRLWVATMPSYPHYKPGDPKPSDKLIILEDTDQDGKADKQTVFADDLHLPVGFELAAEGVYVSQLPNLVLLEDTDGDDRADKRTILLSGFDDHDTHHAISAYSTDESGAIYMAEGVFLHTNVETSYGPVRATNGGFYRYEPKRHKLERVNQVAIPNPWGIAFDDWGQNFYLETSGPNLNWMLPGSVLPRYGNSNYKGPNLIEQQQMVRPTSGLEFVSSRHFPEEVQGDVLLNNTIGFLGTKQHRMVEDSVGFHTEYRQDLVSSTDRNFRPVDLEFAPDGSLYIVDWHNILIGHMQHNARDPLRDHVHGRIYRVTYPSRPLVEPAKIDGASIPELLDNLKLPEYRTRYRTRRELRGRDADQVYQEVKNWLSQLDTEDPNYEHHRLEALWVTWGINRVNQNLLQELLDSKDHRARAAAVRVLRYTGHQVSNQLDLLKSAASDPHGRVRMEVIAAASWLPQEDGVDILSVVEKQPQDNTWIPRTLETAIAHINGLSVDEKKEEDIKSNLTGSDRELFVIGKEIYAREGFCATCHQLDGNGLTASQFPPLKGTPWVTGSPERLIKIVLNGLLGEIEVNGRVYPGQVPMTPYAGMLNDTEVAAVLTYVRNSFGNQASPISPELVKQVREEVKDKEGFWSPEELLKMHPMEKN</sequence>
<dbReference type="Gene3D" id="1.25.10.10">
    <property type="entry name" value="Leucine-rich Repeat Variant"/>
    <property type="match status" value="1"/>
</dbReference>
<dbReference type="SUPFAM" id="SSF63829">
    <property type="entry name" value="Calcium-dependent phosphotriesterase"/>
    <property type="match status" value="1"/>
</dbReference>
<dbReference type="GO" id="GO:0020037">
    <property type="term" value="F:heme binding"/>
    <property type="evidence" value="ECO:0007669"/>
    <property type="project" value="InterPro"/>
</dbReference>
<dbReference type="eggNOG" id="COG2133">
    <property type="taxonomic scope" value="Bacteria"/>
</dbReference>
<dbReference type="Proteomes" id="UP000050421">
    <property type="component" value="Unassembled WGS sequence"/>
</dbReference>
<accession>A0A0P8ACU5</accession>
<dbReference type="InterPro" id="IPR036909">
    <property type="entry name" value="Cyt_c-like_dom_sf"/>
</dbReference>
<dbReference type="SUPFAM" id="SSF52266">
    <property type="entry name" value="SGNH hydrolase"/>
    <property type="match status" value="1"/>
</dbReference>
<dbReference type="GO" id="GO:0009055">
    <property type="term" value="F:electron transfer activity"/>
    <property type="evidence" value="ECO:0007669"/>
    <property type="project" value="InterPro"/>
</dbReference>
<proteinExistence type="predicted"/>
<dbReference type="InterPro" id="IPR055557">
    <property type="entry name" value="DUF7133"/>
</dbReference>
<dbReference type="PROSITE" id="PS51007">
    <property type="entry name" value="CYTC"/>
    <property type="match status" value="1"/>
</dbReference>
<comment type="caution">
    <text evidence="6">The sequence shown here is derived from an EMBL/GenBank/DDBJ whole genome shotgun (WGS) entry which is preliminary data.</text>
</comment>
<dbReference type="SUPFAM" id="SSF48371">
    <property type="entry name" value="ARM repeat"/>
    <property type="match status" value="1"/>
</dbReference>
<dbReference type="PROSITE" id="PS51257">
    <property type="entry name" value="PROKAR_LIPOPROTEIN"/>
    <property type="match status" value="1"/>
</dbReference>
<dbReference type="Gene3D" id="1.10.760.10">
    <property type="entry name" value="Cytochrome c-like domain"/>
    <property type="match status" value="1"/>
</dbReference>
<dbReference type="eggNOG" id="COG2010">
    <property type="taxonomic scope" value="Bacteria"/>
</dbReference>
<dbReference type="InterPro" id="IPR016024">
    <property type="entry name" value="ARM-type_fold"/>
</dbReference>
<keyword evidence="3 4" id="KW-0408">Iron</keyword>
<evidence type="ECO:0000256" key="4">
    <source>
        <dbReference type="PROSITE-ProRule" id="PRU00433"/>
    </source>
</evidence>
<evidence type="ECO:0000256" key="1">
    <source>
        <dbReference type="ARBA" id="ARBA00022617"/>
    </source>
</evidence>
<protein>
    <submittedName>
        <fullName evidence="6">Monoheme cytochrome c lipoprotein</fullName>
    </submittedName>
</protein>
<gene>
    <name evidence="6" type="ORF">HLUCCX10_13845</name>
</gene>
<evidence type="ECO:0000259" key="5">
    <source>
        <dbReference type="PROSITE" id="PS51007"/>
    </source>
</evidence>
<dbReference type="AlphaFoldDB" id="A0A0P8ACU5"/>
<dbReference type="NCBIfam" id="TIGR02604">
    <property type="entry name" value="Piru_Ver_Nterm"/>
    <property type="match status" value="1"/>
</dbReference>